<organism evidence="3 4">
    <name type="scientific">Litoribacter ruber</name>
    <dbReference type="NCBI Taxonomy" id="702568"/>
    <lineage>
        <taxon>Bacteria</taxon>
        <taxon>Pseudomonadati</taxon>
        <taxon>Bacteroidota</taxon>
        <taxon>Cytophagia</taxon>
        <taxon>Cytophagales</taxon>
        <taxon>Cyclobacteriaceae</taxon>
        <taxon>Litoribacter</taxon>
    </lineage>
</organism>
<evidence type="ECO:0000256" key="1">
    <source>
        <dbReference type="SAM" id="SignalP"/>
    </source>
</evidence>
<protein>
    <submittedName>
        <fullName evidence="3">Fibrobacter succinogenes major paralogous domain-containing protein</fullName>
    </submittedName>
</protein>
<evidence type="ECO:0000313" key="3">
    <source>
        <dbReference type="EMBL" id="MBS9525272.1"/>
    </source>
</evidence>
<feature type="chain" id="PRO_5042993890" evidence="1">
    <location>
        <begin position="21"/>
        <end position="453"/>
    </location>
</feature>
<sequence>MSVRVLMLFGLLFSFSCVQQEEEQMGMVSFSALELDRFNGYSPNARTSSISEWQHIFNTDTEIQINGNGSSQTLNINPGDFFLPYQTQLAYGNYEYRVEQEGDQYMDYLPFVAQGNFDMGSLNYNIILQGETDYGLITVKNDMIQEVLLDGEVPFSLTEDEEFYFKYVRGGGVYRVEIQSSEDGESFEREIEVNAYSHQHFYLFQGGPSFMELLIGDFEYSENSVELGNVSNIVYDYDGNPYRTVRIGNQTWMAQNLKTETFCNGDPIENVPGGEDWIELDSPAYTYYDNDQAYNKDYGKLYNEYAITDERNVCPCGWKVPSLDDYNELFDFIGGEELFGQKLRKTGYDYWLTPNPGATDEYGFSAMPSGMFVYSSNSIELFDRRESVTPRFGFGLLREWGAYWSTTQFDMTWHDGREGTYFYVMLLNYGNNSVYTRLELDVLALAVRCIKED</sequence>
<dbReference type="InterPro" id="IPR011871">
    <property type="entry name" value="Fib_succ_major"/>
</dbReference>
<dbReference type="EMBL" id="JAHCMY010000010">
    <property type="protein sequence ID" value="MBS9525272.1"/>
    <property type="molecule type" value="Genomic_DNA"/>
</dbReference>
<dbReference type="RefSeq" id="WP_213946131.1">
    <property type="nucleotide sequence ID" value="NZ_JAHCMY010000010.1"/>
</dbReference>
<evidence type="ECO:0000259" key="2">
    <source>
        <dbReference type="Pfam" id="PF09603"/>
    </source>
</evidence>
<keyword evidence="4" id="KW-1185">Reference proteome</keyword>
<gene>
    <name evidence="3" type="ORF">KI659_14735</name>
</gene>
<reference evidence="3 4" key="1">
    <citation type="submission" date="2021-05" db="EMBL/GenBank/DDBJ databases">
        <authorList>
            <person name="Zhang Z.D."/>
            <person name="Osman G."/>
        </authorList>
    </citation>
    <scope>NUCLEOTIDE SEQUENCE [LARGE SCALE GENOMIC DNA]</scope>
    <source>
        <strain evidence="3 4">KCTC 32217</strain>
    </source>
</reference>
<accession>A0AAP2CJE1</accession>
<dbReference type="AlphaFoldDB" id="A0AAP2CJE1"/>
<dbReference type="Pfam" id="PF09603">
    <property type="entry name" value="Fib_succ_major"/>
    <property type="match status" value="1"/>
</dbReference>
<name>A0AAP2CJE1_9BACT</name>
<comment type="caution">
    <text evidence="3">The sequence shown here is derived from an EMBL/GenBank/DDBJ whole genome shotgun (WGS) entry which is preliminary data.</text>
</comment>
<proteinExistence type="predicted"/>
<dbReference type="PROSITE" id="PS51257">
    <property type="entry name" value="PROKAR_LIPOPROTEIN"/>
    <property type="match status" value="1"/>
</dbReference>
<feature type="domain" description="Fibrobacter succinogenes major paralogous" evidence="2">
    <location>
        <begin position="245"/>
        <end position="451"/>
    </location>
</feature>
<evidence type="ECO:0000313" key="4">
    <source>
        <dbReference type="Proteomes" id="UP001319104"/>
    </source>
</evidence>
<keyword evidence="1" id="KW-0732">Signal</keyword>
<dbReference type="NCBIfam" id="TIGR02145">
    <property type="entry name" value="Fib_succ_major"/>
    <property type="match status" value="1"/>
</dbReference>
<dbReference type="Proteomes" id="UP001319104">
    <property type="component" value="Unassembled WGS sequence"/>
</dbReference>
<feature type="signal peptide" evidence="1">
    <location>
        <begin position="1"/>
        <end position="20"/>
    </location>
</feature>